<reference evidence="1" key="2">
    <citation type="submission" date="2025-09" db="UniProtKB">
        <authorList>
            <consortium name="EnsemblPlants"/>
        </authorList>
    </citation>
    <scope>IDENTIFICATION</scope>
</reference>
<proteinExistence type="predicted"/>
<reference evidence="1" key="1">
    <citation type="submission" date="2021-05" db="EMBL/GenBank/DDBJ databases">
        <authorList>
            <person name="Scholz U."/>
            <person name="Mascher M."/>
            <person name="Fiebig A."/>
        </authorList>
    </citation>
    <scope>NUCLEOTIDE SEQUENCE [LARGE SCALE GENOMIC DNA]</scope>
</reference>
<evidence type="ECO:0000313" key="1">
    <source>
        <dbReference type="EnsemblPlants" id="AVESA.00010b.r2.2AG0223980.1.CDS.1"/>
    </source>
</evidence>
<name>A0ACD5UAS5_AVESA</name>
<protein>
    <submittedName>
        <fullName evidence="1">Uncharacterized protein</fullName>
    </submittedName>
</protein>
<organism evidence="1 2">
    <name type="scientific">Avena sativa</name>
    <name type="common">Oat</name>
    <dbReference type="NCBI Taxonomy" id="4498"/>
    <lineage>
        <taxon>Eukaryota</taxon>
        <taxon>Viridiplantae</taxon>
        <taxon>Streptophyta</taxon>
        <taxon>Embryophyta</taxon>
        <taxon>Tracheophyta</taxon>
        <taxon>Spermatophyta</taxon>
        <taxon>Magnoliopsida</taxon>
        <taxon>Liliopsida</taxon>
        <taxon>Poales</taxon>
        <taxon>Poaceae</taxon>
        <taxon>BOP clade</taxon>
        <taxon>Pooideae</taxon>
        <taxon>Poodae</taxon>
        <taxon>Poeae</taxon>
        <taxon>Poeae Chloroplast Group 1 (Aveneae type)</taxon>
        <taxon>Aveninae</taxon>
        <taxon>Avena</taxon>
    </lineage>
</organism>
<evidence type="ECO:0000313" key="2">
    <source>
        <dbReference type="Proteomes" id="UP001732700"/>
    </source>
</evidence>
<keyword evidence="2" id="KW-1185">Reference proteome</keyword>
<accession>A0ACD5UAS5</accession>
<sequence length="222" mass="22822">MSSSSWFTSSKNSGPEEGPGGLALEVTVLSAESLRLPPTYSPLPRRLRPYVAVSSSADCSSSSSTDVASSSSSSGAGEHSWESGDARLVVAVGAGFLEGRDDVRVAVFSESGCARRLVAGGDTPLGWCRVPAADVLDGLRPPRALRRLSYSLRCPRSFGAGHGVVHLAVRVIGDVEVVRAAAPVQPGWCRVAMGIPVSGSSSAASAVVGTPSPWAWGGQTSR</sequence>
<dbReference type="Proteomes" id="UP001732700">
    <property type="component" value="Chromosome 2A"/>
</dbReference>
<dbReference type="EnsemblPlants" id="AVESA.00010b.r2.2AG0223980.1">
    <property type="protein sequence ID" value="AVESA.00010b.r2.2AG0223980.1.CDS.1"/>
    <property type="gene ID" value="AVESA.00010b.r2.2AG0223980"/>
</dbReference>